<dbReference type="RefSeq" id="YP_009398421.1">
    <property type="nucleotide sequence ID" value="NC_035292.1"/>
</dbReference>
<dbReference type="AlphaFoldDB" id="A0A1Z1MNC2"/>
<gene>
    <name evidence="1" type="primary">ycf80</name>
</gene>
<sequence length="471" mass="56561">MAVSNFILFYTILHKYRTHNHALVSTIHQQQRNLNGITPLIYLNSNNLIANSQLLREKFILKQSDTKFIYRNFWQKMINQYWQETLFISSVDPLSDIYVDKLKSKGLSIYKGNDYKNFLLRFSKDLFDGTISLSMSTISNRNINLLSEQNNTFIQYKWLKLIGFNFKNRKENIFNKKNSMFPQTKKISLPLFILSNQNNQVILSESYNYLFMNSFISKIFHKLKNQANRYLYTGLIFVNPQDAIEYKNHIKNQYCKSTRSNQLKITTTDLSLYYKLLYLSNNYIDFRLMPDLREITNLVINYRKLKHISFDINQKYGPNYFQGQPIYLIKPILAKNKKTNEIEQINYFYSPHSSSNQSDMKYKVIFLNYQTALNSWKKFRQIYKDYKLPPKPQLHVSNLEAFIHTTYYQKNYNRVIFFPSMHTHNLLKKSIQFDMKYKISSKQIILDQYFHIKTLAHRIFWSLTSRHPIQW</sequence>
<evidence type="ECO:0008006" key="2">
    <source>
        <dbReference type="Google" id="ProtNLM"/>
    </source>
</evidence>
<accession>A0A1Z1MNC2</accession>
<organism evidence="1">
    <name type="scientific">Lophocladia kuetzingii</name>
    <dbReference type="NCBI Taxonomy" id="675577"/>
    <lineage>
        <taxon>Eukaryota</taxon>
        <taxon>Rhodophyta</taxon>
        <taxon>Florideophyceae</taxon>
        <taxon>Rhodymeniophycidae</taxon>
        <taxon>Ceramiales</taxon>
        <taxon>Rhodomelaceae</taxon>
        <taxon>Lophothalieae</taxon>
        <taxon>Lophocladia</taxon>
    </lineage>
</organism>
<dbReference type="GeneID" id="33360952"/>
<dbReference type="EMBL" id="MF101448">
    <property type="protein sequence ID" value="ARW67607.1"/>
    <property type="molecule type" value="Genomic_DNA"/>
</dbReference>
<keyword evidence="1" id="KW-0150">Chloroplast</keyword>
<geneLocation type="chloroplast" evidence="1"/>
<name>A0A1Z1MNC2_9FLOR</name>
<protein>
    <recommendedName>
        <fullName evidence="2">Ycf80</fullName>
    </recommendedName>
</protein>
<evidence type="ECO:0000313" key="1">
    <source>
        <dbReference type="EMBL" id="ARW67607.1"/>
    </source>
</evidence>
<keyword evidence="1" id="KW-0934">Plastid</keyword>
<proteinExistence type="predicted"/>
<reference evidence="1" key="1">
    <citation type="journal article" date="2017" name="J. Phycol.">
        <title>Analysis of chloroplast genomes and a supermatrix inform reclassification of the Rhodomelaceae (Rhodophyta).</title>
        <authorList>
            <person name="Diaz-Tapia P."/>
            <person name="Maggs C.A."/>
            <person name="West J.A."/>
            <person name="Verbruggen H."/>
        </authorList>
    </citation>
    <scope>NUCLEOTIDE SEQUENCE</scope>
    <source>
        <strain evidence="1">PD1509</strain>
    </source>
</reference>